<dbReference type="Gene3D" id="3.40.50.12780">
    <property type="entry name" value="N-terminal domain of ligase-like"/>
    <property type="match status" value="1"/>
</dbReference>
<evidence type="ECO:0000313" key="5">
    <source>
        <dbReference type="Proteomes" id="UP000251891"/>
    </source>
</evidence>
<dbReference type="InterPro" id="IPR045851">
    <property type="entry name" value="AMP-bd_C_sf"/>
</dbReference>
<dbReference type="Pfam" id="PF00501">
    <property type="entry name" value="AMP-binding"/>
    <property type="match status" value="1"/>
</dbReference>
<dbReference type="EMBL" id="QLYX01000010">
    <property type="protein sequence ID" value="RAY13003.1"/>
    <property type="molecule type" value="Genomic_DNA"/>
</dbReference>
<proteinExistence type="inferred from homology"/>
<dbReference type="SUPFAM" id="SSF56801">
    <property type="entry name" value="Acetyl-CoA synthetase-like"/>
    <property type="match status" value="1"/>
</dbReference>
<accession>A0A365H448</accession>
<dbReference type="Proteomes" id="UP000251891">
    <property type="component" value="Unassembled WGS sequence"/>
</dbReference>
<sequence length="464" mass="47019">MTDLLAGLWAGGSEPAVTVAGHALHREELAGRALAVAAEIAGAGAVALHATPTAETVIGVVGGLLAGVPVVPLPPDSGPAERAHILADSGAELLLGAAGTGADGLPLVPLDGLGAAAARPATPPPAATAFILYTSGTTGAPKGVLISRQAIAGGLDALAAAWAWTPDDVLVHGLPLFHVHGLVLGVLGALRVGSPLVHTGRPRPEAYAGAGGTLYFGVPTVWSRIAADPAAAAALRPARLLVSGSAALPVPVFERLAAGTGHRVVERYGMTETLITVSARAGGERSPGYVGTPLPGVRTRLADEQGRPVPADGESPGELYVRTPVPFGGYLNRPAATAEVLDADGWFRTGDIAVIDPDGRHRIVGRASTDLIKSGGYRIGAGEVENALLAHPAVREAAVVGTPHADLGEQVTAYVVADGVTGPELIDFVAGQLSVHKRPRLVHLVDSLPRNAMGKVVKTRLADR</sequence>
<keyword evidence="5" id="KW-1185">Reference proteome</keyword>
<comment type="caution">
    <text evidence="4">The sequence shown here is derived from an EMBL/GenBank/DDBJ whole genome shotgun (WGS) entry which is preliminary data.</text>
</comment>
<evidence type="ECO:0000259" key="3">
    <source>
        <dbReference type="Pfam" id="PF13193"/>
    </source>
</evidence>
<dbReference type="GO" id="GO:0006631">
    <property type="term" value="P:fatty acid metabolic process"/>
    <property type="evidence" value="ECO:0007669"/>
    <property type="project" value="TreeGrafter"/>
</dbReference>
<dbReference type="PROSITE" id="PS00455">
    <property type="entry name" value="AMP_BINDING"/>
    <property type="match status" value="1"/>
</dbReference>
<dbReference type="GO" id="GO:0031956">
    <property type="term" value="F:medium-chain fatty acid-CoA ligase activity"/>
    <property type="evidence" value="ECO:0007669"/>
    <property type="project" value="TreeGrafter"/>
</dbReference>
<name>A0A365H448_9ACTN</name>
<evidence type="ECO:0000256" key="1">
    <source>
        <dbReference type="ARBA" id="ARBA00006432"/>
    </source>
</evidence>
<feature type="domain" description="AMP-dependent synthetase/ligase" evidence="2">
    <location>
        <begin position="31"/>
        <end position="331"/>
    </location>
</feature>
<dbReference type="InterPro" id="IPR042099">
    <property type="entry name" value="ANL_N_sf"/>
</dbReference>
<protein>
    <submittedName>
        <fullName evidence="4">Acyl-CoA synthetase</fullName>
    </submittedName>
</protein>
<organism evidence="4 5">
    <name type="scientific">Actinomadura craniellae</name>
    <dbReference type="NCBI Taxonomy" id="2231787"/>
    <lineage>
        <taxon>Bacteria</taxon>
        <taxon>Bacillati</taxon>
        <taxon>Actinomycetota</taxon>
        <taxon>Actinomycetes</taxon>
        <taxon>Streptosporangiales</taxon>
        <taxon>Thermomonosporaceae</taxon>
        <taxon>Actinomadura</taxon>
    </lineage>
</organism>
<feature type="domain" description="AMP-binding enzyme C-terminal" evidence="3">
    <location>
        <begin position="383"/>
        <end position="455"/>
    </location>
</feature>
<dbReference type="NCBIfam" id="NF005858">
    <property type="entry name" value="PRK07787.1"/>
    <property type="match status" value="1"/>
</dbReference>
<reference evidence="4 5" key="1">
    <citation type="submission" date="2018-06" db="EMBL/GenBank/DDBJ databases">
        <title>Actinomadura craniellae sp. nov. isolated from marine sponge Craniella sp.</title>
        <authorList>
            <person name="Li L."/>
            <person name="Xu Q.H."/>
            <person name="Lin H.W."/>
            <person name="Lu Y.H."/>
        </authorList>
    </citation>
    <scope>NUCLEOTIDE SEQUENCE [LARGE SCALE GENOMIC DNA]</scope>
    <source>
        <strain evidence="4 5">LHW63021</strain>
    </source>
</reference>
<evidence type="ECO:0000259" key="2">
    <source>
        <dbReference type="Pfam" id="PF00501"/>
    </source>
</evidence>
<dbReference type="InterPro" id="IPR000873">
    <property type="entry name" value="AMP-dep_synth/lig_dom"/>
</dbReference>
<dbReference type="PANTHER" id="PTHR43201">
    <property type="entry name" value="ACYL-COA SYNTHETASE"/>
    <property type="match status" value="1"/>
</dbReference>
<dbReference type="AlphaFoldDB" id="A0A365H448"/>
<gene>
    <name evidence="4" type="ORF">DPM19_21045</name>
</gene>
<dbReference type="RefSeq" id="WP_111869699.1">
    <property type="nucleotide sequence ID" value="NZ_QLYX01000010.1"/>
</dbReference>
<dbReference type="PANTHER" id="PTHR43201:SF8">
    <property type="entry name" value="ACYL-COA SYNTHETASE FAMILY MEMBER 3"/>
    <property type="match status" value="1"/>
</dbReference>
<dbReference type="InterPro" id="IPR025110">
    <property type="entry name" value="AMP-bd_C"/>
</dbReference>
<comment type="similarity">
    <text evidence="1">Belongs to the ATP-dependent AMP-binding enzyme family.</text>
</comment>
<dbReference type="Pfam" id="PF13193">
    <property type="entry name" value="AMP-binding_C"/>
    <property type="match status" value="1"/>
</dbReference>
<dbReference type="InterPro" id="IPR020845">
    <property type="entry name" value="AMP-binding_CS"/>
</dbReference>
<evidence type="ECO:0000313" key="4">
    <source>
        <dbReference type="EMBL" id="RAY13003.1"/>
    </source>
</evidence>
<dbReference type="OrthoDB" id="4363623at2"/>
<dbReference type="Gene3D" id="3.30.300.30">
    <property type="match status" value="1"/>
</dbReference>